<dbReference type="SUPFAM" id="SSF53335">
    <property type="entry name" value="S-adenosyl-L-methionine-dependent methyltransferases"/>
    <property type="match status" value="1"/>
</dbReference>
<keyword evidence="2" id="KW-0808">Transferase</keyword>
<dbReference type="RefSeq" id="WP_248593014.1">
    <property type="nucleotide sequence ID" value="NZ_BAABEB010000012.1"/>
</dbReference>
<feature type="domain" description="Methyltransferase type 11" evidence="1">
    <location>
        <begin position="53"/>
        <end position="154"/>
    </location>
</feature>
<dbReference type="InterPro" id="IPR029063">
    <property type="entry name" value="SAM-dependent_MTases_sf"/>
</dbReference>
<dbReference type="InterPro" id="IPR013216">
    <property type="entry name" value="Methyltransf_11"/>
</dbReference>
<accession>A0ABY4KZ65</accession>
<dbReference type="Gene3D" id="3.40.50.150">
    <property type="entry name" value="Vaccinia Virus protein VP39"/>
    <property type="match status" value="1"/>
</dbReference>
<evidence type="ECO:0000259" key="1">
    <source>
        <dbReference type="Pfam" id="PF08241"/>
    </source>
</evidence>
<sequence>MTENRANSKLYSHWWMSKGYTLGVIWFSHACVWQVPNSILHRNHRDNVGQNHLTVGPGNGYFLGKLPKDTPLRTLHLLDLNPACLEITRKRLGNRFDVRTAEQDALKPWPVEPDSLDSVDSHMMLHTVRGKDMWDKEPLMAEAARALKPGGRFFGCTVLGKGEELRINPLARRFLDLYNSQENTFCNLDDTPEDLRKVLEKHFSAVDFRVVGAVGVWVATK</sequence>
<gene>
    <name evidence="2" type="ORF">FOF52_06970</name>
</gene>
<dbReference type="CDD" id="cd02440">
    <property type="entry name" value="AdoMet_MTases"/>
    <property type="match status" value="1"/>
</dbReference>
<keyword evidence="2" id="KW-0489">Methyltransferase</keyword>
<dbReference type="EMBL" id="CP051627">
    <property type="protein sequence ID" value="UPT20728.1"/>
    <property type="molecule type" value="Genomic_DNA"/>
</dbReference>
<evidence type="ECO:0000313" key="2">
    <source>
        <dbReference type="EMBL" id="UPT20728.1"/>
    </source>
</evidence>
<dbReference type="GO" id="GO:0008168">
    <property type="term" value="F:methyltransferase activity"/>
    <property type="evidence" value="ECO:0007669"/>
    <property type="project" value="UniProtKB-KW"/>
</dbReference>
<name>A0ABY4KZ65_THEAE</name>
<keyword evidence="3" id="KW-1185">Reference proteome</keyword>
<organism evidence="2 3">
    <name type="scientific">Thermobifida alba</name>
    <name type="common">Thermomonospora alba</name>
    <dbReference type="NCBI Taxonomy" id="53522"/>
    <lineage>
        <taxon>Bacteria</taxon>
        <taxon>Bacillati</taxon>
        <taxon>Actinomycetota</taxon>
        <taxon>Actinomycetes</taxon>
        <taxon>Streptosporangiales</taxon>
        <taxon>Nocardiopsidaceae</taxon>
        <taxon>Thermobifida</taxon>
    </lineage>
</organism>
<evidence type="ECO:0000313" key="3">
    <source>
        <dbReference type="Proteomes" id="UP000832041"/>
    </source>
</evidence>
<reference evidence="2 3" key="1">
    <citation type="submission" date="2020-04" db="EMBL/GenBank/DDBJ databases">
        <title>Thermobifida alba genome sequencing and assembly.</title>
        <authorList>
            <person name="Luzics S."/>
            <person name="Horvath B."/>
            <person name="Nagy I."/>
            <person name="Toth A."/>
            <person name="Nagy I."/>
            <person name="Kukolya J."/>
        </authorList>
    </citation>
    <scope>NUCLEOTIDE SEQUENCE [LARGE SCALE GENOMIC DNA]</scope>
    <source>
        <strain evidence="2 3">DSM 43795</strain>
    </source>
</reference>
<dbReference type="Proteomes" id="UP000832041">
    <property type="component" value="Chromosome"/>
</dbReference>
<dbReference type="GO" id="GO:0032259">
    <property type="term" value="P:methylation"/>
    <property type="evidence" value="ECO:0007669"/>
    <property type="project" value="UniProtKB-KW"/>
</dbReference>
<protein>
    <submittedName>
        <fullName evidence="2">Class I SAM-dependent methyltransferase</fullName>
    </submittedName>
</protein>
<proteinExistence type="predicted"/>
<dbReference type="Pfam" id="PF08241">
    <property type="entry name" value="Methyltransf_11"/>
    <property type="match status" value="1"/>
</dbReference>